<feature type="compositionally biased region" description="Basic and acidic residues" evidence="2">
    <location>
        <begin position="478"/>
        <end position="502"/>
    </location>
</feature>
<dbReference type="Pfam" id="PF05183">
    <property type="entry name" value="RdRP"/>
    <property type="match status" value="1"/>
</dbReference>
<evidence type="ECO:0000313" key="5">
    <source>
        <dbReference type="Proteomes" id="UP000800092"/>
    </source>
</evidence>
<keyword evidence="1" id="KW-0694">RNA-binding</keyword>
<keyword evidence="1" id="KW-0548">Nucleotidyltransferase</keyword>
<feature type="compositionally biased region" description="Polar residues" evidence="2">
    <location>
        <begin position="330"/>
        <end position="344"/>
    </location>
</feature>
<keyword evidence="5" id="KW-1185">Reference proteome</keyword>
<keyword evidence="1" id="KW-0696">RNA-directed RNA polymerase</keyword>
<dbReference type="GO" id="GO:0003723">
    <property type="term" value="F:RNA binding"/>
    <property type="evidence" value="ECO:0007669"/>
    <property type="project" value="UniProtKB-KW"/>
</dbReference>
<name>A0A6A6GTC9_VIRVR</name>
<sequence length="729" mass="82112">MDIFNLFLRVRFSEEKKSLRFSSLSTGTSERVIEQIIRALRKGIVVAGRHYKFLTFGDSPFRDHVAYFFSPIEGLSCDHIRAWMGDFTKITNVGEYCSLLGQGFLTSRAVRGLHPRLKFLEDVVNDKFNFTDGIGKISKNMASRIAAELNLPNAWEDPPSAFQIQIGGCKGMVAIDPHLPDLCIGLRPSQEKFSSGNRDLEVIRVSSFSAAALNRQLISILSTLGVPDQIFRSKMSSMVTKLDDATKDATTAVIMLQKNVDRNQISLQLAAMVINGFMGSNEPFTMSLLHLWKAWLFKYMKEKAKILIENGACLPGVTDESKTLGGHFEGQQSNAKRTAESISPSDGRKQAFGMKAARQDISRNLPEIFIQISGNKGNPRDRNFGKPCYRVIEGVCLLARNPSLHPGDIRVVRAVDVEALHHLKNVVVFPQNGDRDLASMCAGGDLDGDTYTILWDEDLIPREIYYPPVFEGSSADKMPGEKPEGELKGKGKENRKENRKEEVPTITIDDMRDFFVQYLRNERSNDTTYHSEKILGQLYDMVDMVDFTPNFALPFDKRILDAFPPNEDLIKALANIKEQYDAEIRRIMVNNGIKTELEVWSSFVLQHNSEGEDDTFAEKFAMIMSDVKGHYRLMIATMGDVGGVNAKPPLPIFAHAMYLLTARQVSAALQRRRWNENITPLTSFPWIFQDELGRLANQTEITTSTGEVVSRHTNLQLLEMEFRGVHLDF</sequence>
<dbReference type="OrthoDB" id="6513042at2759"/>
<dbReference type="InterPro" id="IPR057596">
    <property type="entry name" value="RDRP_core"/>
</dbReference>
<gene>
    <name evidence="4" type="ORF">EV356DRAFT_476088</name>
</gene>
<proteinExistence type="inferred from homology"/>
<dbReference type="GO" id="GO:0031380">
    <property type="term" value="C:nuclear RNA-directed RNA polymerase complex"/>
    <property type="evidence" value="ECO:0007669"/>
    <property type="project" value="TreeGrafter"/>
</dbReference>
<dbReference type="InterPro" id="IPR007855">
    <property type="entry name" value="RDRP"/>
</dbReference>
<evidence type="ECO:0000259" key="3">
    <source>
        <dbReference type="Pfam" id="PF05183"/>
    </source>
</evidence>
<protein>
    <recommendedName>
        <fullName evidence="1">RNA-dependent RNA polymerase</fullName>
        <ecNumber evidence="1">2.7.7.48</ecNumber>
    </recommendedName>
</protein>
<keyword evidence="1" id="KW-0808">Transferase</keyword>
<feature type="domain" description="RDRP core" evidence="3">
    <location>
        <begin position="7"/>
        <end position="522"/>
    </location>
</feature>
<feature type="region of interest" description="Disordered" evidence="2">
    <location>
        <begin position="324"/>
        <end position="349"/>
    </location>
</feature>
<dbReference type="EMBL" id="ML991878">
    <property type="protein sequence ID" value="KAF2229046.1"/>
    <property type="molecule type" value="Genomic_DNA"/>
</dbReference>
<dbReference type="EC" id="2.7.7.48" evidence="1"/>
<dbReference type="PANTHER" id="PTHR23079">
    <property type="entry name" value="RNA-DEPENDENT RNA POLYMERASE"/>
    <property type="match status" value="1"/>
</dbReference>
<comment type="catalytic activity">
    <reaction evidence="1">
        <text>RNA(n) + a ribonucleoside 5'-triphosphate = RNA(n+1) + diphosphate</text>
        <dbReference type="Rhea" id="RHEA:21248"/>
        <dbReference type="Rhea" id="RHEA-COMP:14527"/>
        <dbReference type="Rhea" id="RHEA-COMP:17342"/>
        <dbReference type="ChEBI" id="CHEBI:33019"/>
        <dbReference type="ChEBI" id="CHEBI:61557"/>
        <dbReference type="ChEBI" id="CHEBI:140395"/>
        <dbReference type="EC" id="2.7.7.48"/>
    </reaction>
</comment>
<dbReference type="Proteomes" id="UP000800092">
    <property type="component" value="Unassembled WGS sequence"/>
</dbReference>
<dbReference type="GO" id="GO:0030422">
    <property type="term" value="P:siRNA processing"/>
    <property type="evidence" value="ECO:0007669"/>
    <property type="project" value="TreeGrafter"/>
</dbReference>
<dbReference type="AlphaFoldDB" id="A0A6A6GTC9"/>
<dbReference type="PANTHER" id="PTHR23079:SF55">
    <property type="entry name" value="RNA-DIRECTED RNA POLYMERASE"/>
    <property type="match status" value="1"/>
</dbReference>
<comment type="similarity">
    <text evidence="1">Belongs to the RdRP family.</text>
</comment>
<organism evidence="4 5">
    <name type="scientific">Viridothelium virens</name>
    <name type="common">Speckled blister lichen</name>
    <name type="synonym">Trypethelium virens</name>
    <dbReference type="NCBI Taxonomy" id="1048519"/>
    <lineage>
        <taxon>Eukaryota</taxon>
        <taxon>Fungi</taxon>
        <taxon>Dikarya</taxon>
        <taxon>Ascomycota</taxon>
        <taxon>Pezizomycotina</taxon>
        <taxon>Dothideomycetes</taxon>
        <taxon>Dothideomycetes incertae sedis</taxon>
        <taxon>Trypetheliales</taxon>
        <taxon>Trypetheliaceae</taxon>
        <taxon>Viridothelium</taxon>
    </lineage>
</organism>
<accession>A0A6A6GTC9</accession>
<evidence type="ECO:0000256" key="1">
    <source>
        <dbReference type="RuleBase" id="RU363098"/>
    </source>
</evidence>
<evidence type="ECO:0000256" key="2">
    <source>
        <dbReference type="SAM" id="MobiDB-lite"/>
    </source>
</evidence>
<reference evidence="4" key="1">
    <citation type="journal article" date="2020" name="Stud. Mycol.">
        <title>101 Dothideomycetes genomes: a test case for predicting lifestyles and emergence of pathogens.</title>
        <authorList>
            <person name="Haridas S."/>
            <person name="Albert R."/>
            <person name="Binder M."/>
            <person name="Bloem J."/>
            <person name="Labutti K."/>
            <person name="Salamov A."/>
            <person name="Andreopoulos B."/>
            <person name="Baker S."/>
            <person name="Barry K."/>
            <person name="Bills G."/>
            <person name="Bluhm B."/>
            <person name="Cannon C."/>
            <person name="Castanera R."/>
            <person name="Culley D."/>
            <person name="Daum C."/>
            <person name="Ezra D."/>
            <person name="Gonzalez J."/>
            <person name="Henrissat B."/>
            <person name="Kuo A."/>
            <person name="Liang C."/>
            <person name="Lipzen A."/>
            <person name="Lutzoni F."/>
            <person name="Magnuson J."/>
            <person name="Mondo S."/>
            <person name="Nolan M."/>
            <person name="Ohm R."/>
            <person name="Pangilinan J."/>
            <person name="Park H.-J."/>
            <person name="Ramirez L."/>
            <person name="Alfaro M."/>
            <person name="Sun H."/>
            <person name="Tritt A."/>
            <person name="Yoshinaga Y."/>
            <person name="Zwiers L.-H."/>
            <person name="Turgeon B."/>
            <person name="Goodwin S."/>
            <person name="Spatafora J."/>
            <person name="Crous P."/>
            <person name="Grigoriev I."/>
        </authorList>
    </citation>
    <scope>NUCLEOTIDE SEQUENCE</scope>
    <source>
        <strain evidence="4">Tuck. ex Michener</strain>
    </source>
</reference>
<feature type="region of interest" description="Disordered" evidence="2">
    <location>
        <begin position="471"/>
        <end position="502"/>
    </location>
</feature>
<evidence type="ECO:0000313" key="4">
    <source>
        <dbReference type="EMBL" id="KAF2229046.1"/>
    </source>
</evidence>
<dbReference type="GO" id="GO:0003968">
    <property type="term" value="F:RNA-directed RNA polymerase activity"/>
    <property type="evidence" value="ECO:0007669"/>
    <property type="project" value="UniProtKB-KW"/>
</dbReference>